<keyword evidence="1" id="KW-1133">Transmembrane helix</keyword>
<keyword evidence="1" id="KW-0472">Membrane</keyword>
<gene>
    <name evidence="2" type="ORF">GCM10025783_09060</name>
</gene>
<feature type="transmembrane region" description="Helical" evidence="1">
    <location>
        <begin position="29"/>
        <end position="45"/>
    </location>
</feature>
<proteinExistence type="predicted"/>
<sequence>MNRLLVPLLTSAGLLGGYGVARATGVRAAGGGVLGAVGAAVFVLVNRSGGPWRAAAVVLIYLGAFGGSHPLAKRLGAWQSVLAVAGATAVPAALLAER</sequence>
<evidence type="ECO:0000313" key="2">
    <source>
        <dbReference type="EMBL" id="GAA4740312.1"/>
    </source>
</evidence>
<accession>A0ABP8YYY9</accession>
<evidence type="ECO:0000313" key="3">
    <source>
        <dbReference type="Proteomes" id="UP001500121"/>
    </source>
</evidence>
<reference evidence="3" key="1">
    <citation type="journal article" date="2019" name="Int. J. Syst. Evol. Microbiol.">
        <title>The Global Catalogue of Microorganisms (GCM) 10K type strain sequencing project: providing services to taxonomists for standard genome sequencing and annotation.</title>
        <authorList>
            <consortium name="The Broad Institute Genomics Platform"/>
            <consortium name="The Broad Institute Genome Sequencing Center for Infectious Disease"/>
            <person name="Wu L."/>
            <person name="Ma J."/>
        </authorList>
    </citation>
    <scope>NUCLEOTIDE SEQUENCE [LARGE SCALE GENOMIC DNA]</scope>
    <source>
        <strain evidence="3">JCM 19015</strain>
    </source>
</reference>
<dbReference type="EMBL" id="BAABLP010000002">
    <property type="protein sequence ID" value="GAA4740312.1"/>
    <property type="molecule type" value="Genomic_DNA"/>
</dbReference>
<organism evidence="2 3">
    <name type="scientific">Amnibacterium soli</name>
    <dbReference type="NCBI Taxonomy" id="1282736"/>
    <lineage>
        <taxon>Bacteria</taxon>
        <taxon>Bacillati</taxon>
        <taxon>Actinomycetota</taxon>
        <taxon>Actinomycetes</taxon>
        <taxon>Micrococcales</taxon>
        <taxon>Microbacteriaceae</taxon>
        <taxon>Amnibacterium</taxon>
    </lineage>
</organism>
<feature type="transmembrane region" description="Helical" evidence="1">
    <location>
        <begin position="52"/>
        <end position="71"/>
    </location>
</feature>
<keyword evidence="3" id="KW-1185">Reference proteome</keyword>
<evidence type="ECO:0000256" key="1">
    <source>
        <dbReference type="SAM" id="Phobius"/>
    </source>
</evidence>
<comment type="caution">
    <text evidence="2">The sequence shown here is derived from an EMBL/GenBank/DDBJ whole genome shotgun (WGS) entry which is preliminary data.</text>
</comment>
<feature type="transmembrane region" description="Helical" evidence="1">
    <location>
        <begin position="77"/>
        <end position="96"/>
    </location>
</feature>
<name>A0ABP8YYY9_9MICO</name>
<dbReference type="Proteomes" id="UP001500121">
    <property type="component" value="Unassembled WGS sequence"/>
</dbReference>
<protein>
    <submittedName>
        <fullName evidence="2">Uncharacterized protein</fullName>
    </submittedName>
</protein>
<keyword evidence="1" id="KW-0812">Transmembrane</keyword>
<dbReference type="RefSeq" id="WP_345479813.1">
    <property type="nucleotide sequence ID" value="NZ_BAABLP010000002.1"/>
</dbReference>